<evidence type="ECO:0000313" key="8">
    <source>
        <dbReference type="Proteomes" id="UP000306113"/>
    </source>
</evidence>
<reference evidence="7 8" key="1">
    <citation type="submission" date="2019-04" db="EMBL/GenBank/DDBJ databases">
        <title>Draft genome sequence of Youngimonas vesicularis.</title>
        <authorList>
            <person name="Hameed A."/>
        </authorList>
    </citation>
    <scope>NUCLEOTIDE SEQUENCE [LARGE SCALE GENOMIC DNA]</scope>
    <source>
        <strain evidence="7 8">CC-AMW-E</strain>
    </source>
</reference>
<gene>
    <name evidence="7" type="ORF">E7681_10730</name>
</gene>
<evidence type="ECO:0000256" key="5">
    <source>
        <dbReference type="SAM" id="SignalP"/>
    </source>
</evidence>
<evidence type="ECO:0000256" key="1">
    <source>
        <dbReference type="ARBA" id="ARBA00004442"/>
    </source>
</evidence>
<evidence type="ECO:0000256" key="4">
    <source>
        <dbReference type="PROSITE-ProRule" id="PRU00473"/>
    </source>
</evidence>
<evidence type="ECO:0000256" key="3">
    <source>
        <dbReference type="ARBA" id="ARBA00023237"/>
    </source>
</evidence>
<organism evidence="7 8">
    <name type="scientific">Thalassobius vesicularis</name>
    <dbReference type="NCBI Taxonomy" id="1294297"/>
    <lineage>
        <taxon>Bacteria</taxon>
        <taxon>Pseudomonadati</taxon>
        <taxon>Pseudomonadota</taxon>
        <taxon>Alphaproteobacteria</taxon>
        <taxon>Rhodobacterales</taxon>
        <taxon>Roseobacteraceae</taxon>
        <taxon>Thalassovita</taxon>
    </lineage>
</organism>
<dbReference type="SUPFAM" id="SSF103088">
    <property type="entry name" value="OmpA-like"/>
    <property type="match status" value="1"/>
</dbReference>
<keyword evidence="5" id="KW-0732">Signal</keyword>
<name>A0A4S3MB09_9RHOB</name>
<feature type="signal peptide" evidence="5">
    <location>
        <begin position="1"/>
        <end position="20"/>
    </location>
</feature>
<dbReference type="PANTHER" id="PTHR30329">
    <property type="entry name" value="STATOR ELEMENT OF FLAGELLAR MOTOR COMPLEX"/>
    <property type="match status" value="1"/>
</dbReference>
<dbReference type="AlphaFoldDB" id="A0A4S3MB09"/>
<dbReference type="Gene3D" id="3.30.1330.60">
    <property type="entry name" value="OmpA-like domain"/>
    <property type="match status" value="1"/>
</dbReference>
<dbReference type="InterPro" id="IPR050330">
    <property type="entry name" value="Bact_OuterMem_StrucFunc"/>
</dbReference>
<protein>
    <submittedName>
        <fullName evidence="7">OmpA family protein</fullName>
    </submittedName>
</protein>
<feature type="domain" description="OmpA-like" evidence="6">
    <location>
        <begin position="192"/>
        <end position="310"/>
    </location>
</feature>
<dbReference type="CDD" id="cd07185">
    <property type="entry name" value="OmpA_C-like"/>
    <property type="match status" value="1"/>
</dbReference>
<comment type="subcellular location">
    <subcellularLocation>
        <location evidence="1">Cell outer membrane</location>
    </subcellularLocation>
</comment>
<dbReference type="Proteomes" id="UP000306113">
    <property type="component" value="Unassembled WGS sequence"/>
</dbReference>
<evidence type="ECO:0000256" key="2">
    <source>
        <dbReference type="ARBA" id="ARBA00023136"/>
    </source>
</evidence>
<dbReference type="GO" id="GO:0009279">
    <property type="term" value="C:cell outer membrane"/>
    <property type="evidence" value="ECO:0007669"/>
    <property type="project" value="UniProtKB-SubCell"/>
</dbReference>
<dbReference type="PANTHER" id="PTHR30329:SF21">
    <property type="entry name" value="LIPOPROTEIN YIAD-RELATED"/>
    <property type="match status" value="1"/>
</dbReference>
<keyword evidence="8" id="KW-1185">Reference proteome</keyword>
<sequence>MLRALALCCAALSLSGTAHALTLELPASAKPLADLSSAADSYALPLGSFADGAVPVQDLEGAVTRQSWLIGAQGLTSLQIFGPLRQQLEDDGYEILFECGDDACGGFDFRFGTFILPAPDMHVDLTDFRFLSARNGDKDHLSLLVSRTDNAGFVQLIRVTTEAMEPAKMSTMTGTARLAPAAAQGKPLGESLSTLGHAVLHDLTFETGSSSLGEGPFASLQALSAFLLADPSRRVALVGHTDAVGALEGNVALSKRRAASVLERLVSIYGVPRAQMEAEGMGYLSPIAPNQTETGREANRRVEVVLLNTQ</sequence>
<comment type="caution">
    <text evidence="7">The sequence shown here is derived from an EMBL/GenBank/DDBJ whole genome shotgun (WGS) entry which is preliminary data.</text>
</comment>
<dbReference type="InterPro" id="IPR006665">
    <property type="entry name" value="OmpA-like"/>
</dbReference>
<dbReference type="OrthoDB" id="9792021at2"/>
<dbReference type="EMBL" id="SSMD01000004">
    <property type="protein sequence ID" value="THD74070.1"/>
    <property type="molecule type" value="Genomic_DNA"/>
</dbReference>
<accession>A0A4S3MB09</accession>
<dbReference type="InterPro" id="IPR006664">
    <property type="entry name" value="OMP_bac"/>
</dbReference>
<dbReference type="Pfam" id="PF00691">
    <property type="entry name" value="OmpA"/>
    <property type="match status" value="1"/>
</dbReference>
<evidence type="ECO:0000313" key="7">
    <source>
        <dbReference type="EMBL" id="THD74070.1"/>
    </source>
</evidence>
<dbReference type="PRINTS" id="PR01021">
    <property type="entry name" value="OMPADOMAIN"/>
</dbReference>
<keyword evidence="3" id="KW-0998">Cell outer membrane</keyword>
<dbReference type="RefSeq" id="WP_136339280.1">
    <property type="nucleotide sequence ID" value="NZ_SSMD01000004.1"/>
</dbReference>
<dbReference type="InterPro" id="IPR036737">
    <property type="entry name" value="OmpA-like_sf"/>
</dbReference>
<keyword evidence="2 4" id="KW-0472">Membrane</keyword>
<dbReference type="PROSITE" id="PS51123">
    <property type="entry name" value="OMPA_2"/>
    <property type="match status" value="1"/>
</dbReference>
<feature type="chain" id="PRO_5020519899" evidence="5">
    <location>
        <begin position="21"/>
        <end position="310"/>
    </location>
</feature>
<proteinExistence type="predicted"/>
<evidence type="ECO:0000259" key="6">
    <source>
        <dbReference type="PROSITE" id="PS51123"/>
    </source>
</evidence>